<dbReference type="EMBL" id="LAZR01006454">
    <property type="protein sequence ID" value="KKM92005.1"/>
    <property type="molecule type" value="Genomic_DNA"/>
</dbReference>
<reference evidence="1" key="1">
    <citation type="journal article" date="2015" name="Nature">
        <title>Complex archaea that bridge the gap between prokaryotes and eukaryotes.</title>
        <authorList>
            <person name="Spang A."/>
            <person name="Saw J.H."/>
            <person name="Jorgensen S.L."/>
            <person name="Zaremba-Niedzwiedzka K."/>
            <person name="Martijn J."/>
            <person name="Lind A.E."/>
            <person name="van Eijk R."/>
            <person name="Schleper C."/>
            <person name="Guy L."/>
            <person name="Ettema T.J."/>
        </authorList>
    </citation>
    <scope>NUCLEOTIDE SEQUENCE</scope>
</reference>
<name>A0A0F9NT33_9ZZZZ</name>
<comment type="caution">
    <text evidence="1">The sequence shown here is derived from an EMBL/GenBank/DDBJ whole genome shotgun (WGS) entry which is preliminary data.</text>
</comment>
<accession>A0A0F9NT33</accession>
<gene>
    <name evidence="1" type="ORF">LCGC14_1222800</name>
</gene>
<sequence>MSIAGFGADALSIATVRVQEVIDTGADIFATSCVFCKYNFLDTKEEMGADIEILNIEDTIVDLL</sequence>
<protein>
    <recommendedName>
        <fullName evidence="2">Cysteine-rich domain-containing protein</fullName>
    </recommendedName>
</protein>
<dbReference type="AlphaFoldDB" id="A0A0F9NT33"/>
<organism evidence="1">
    <name type="scientific">marine sediment metagenome</name>
    <dbReference type="NCBI Taxonomy" id="412755"/>
    <lineage>
        <taxon>unclassified sequences</taxon>
        <taxon>metagenomes</taxon>
        <taxon>ecological metagenomes</taxon>
    </lineage>
</organism>
<proteinExistence type="predicted"/>
<evidence type="ECO:0008006" key="2">
    <source>
        <dbReference type="Google" id="ProtNLM"/>
    </source>
</evidence>
<evidence type="ECO:0000313" key="1">
    <source>
        <dbReference type="EMBL" id="KKM92005.1"/>
    </source>
</evidence>